<dbReference type="InterPro" id="IPR039465">
    <property type="entry name" value="IL-17_rcpt-like"/>
</dbReference>
<keyword evidence="1 3" id="KW-0732">Signal</keyword>
<dbReference type="PANTHER" id="PTHR15583">
    <property type="entry name" value="INTERLEUKIN-17 RECEPTOR"/>
    <property type="match status" value="1"/>
</dbReference>
<dbReference type="Proteomes" id="UP001352852">
    <property type="component" value="Unassembled WGS sequence"/>
</dbReference>
<organism evidence="5 6">
    <name type="scientific">Characodon lateralis</name>
    <dbReference type="NCBI Taxonomy" id="208331"/>
    <lineage>
        <taxon>Eukaryota</taxon>
        <taxon>Metazoa</taxon>
        <taxon>Chordata</taxon>
        <taxon>Craniata</taxon>
        <taxon>Vertebrata</taxon>
        <taxon>Euteleostomi</taxon>
        <taxon>Actinopterygii</taxon>
        <taxon>Neopterygii</taxon>
        <taxon>Teleostei</taxon>
        <taxon>Neoteleostei</taxon>
        <taxon>Acanthomorphata</taxon>
        <taxon>Ovalentaria</taxon>
        <taxon>Atherinomorphae</taxon>
        <taxon>Cyprinodontiformes</taxon>
        <taxon>Goodeidae</taxon>
        <taxon>Characodon</taxon>
    </lineage>
</organism>
<reference evidence="5 6" key="1">
    <citation type="submission" date="2021-06" db="EMBL/GenBank/DDBJ databases">
        <authorList>
            <person name="Palmer J.M."/>
        </authorList>
    </citation>
    <scope>NUCLEOTIDE SEQUENCE [LARGE SCALE GENOMIC DNA]</scope>
    <source>
        <strain evidence="5 6">CL_MEX2019</strain>
        <tissue evidence="5">Muscle</tissue>
    </source>
</reference>
<sequence>MIRWLALLMSYCCLNGATGEGSQLERIKRCQTRCSQGLICKTRTDYWFAPVCQDPTEGLNSTTVFHNVGISTVMRCEEKQKCMLHLRIQTVVQLTDSIHGVSICTNSAGMMTNCHIINFTKASRRLMSGLPVTVDNDFTEVSPNQQLQVIVKTVPSYCGITWASKYHTPECFNKDLRKNVPECITGTLSYTVNPEKKELTINVSDMLQDYNYHLRLCHKDFICTGTGIYNLIKKEQPIKSAVLPYSRPLPCLCIEGWSAVMDAPRVQVCPFKDRLEELWFGITFDPLEEALIWEPVCPVTAVAGLCEKREDGVCVDLPDSSHIVNREKIRFAKVDPHPQLCMKFTVGSQSWIRCPFADGIKAWDVIVSRRHGHEELQILSRVTAKFSVGPWVTSAESPVGQTANMKFVDVEKQKPVELELNGKQCNFCQQVKRIDVKYAATVVHCTKLCMSRATSLASYDLTWIILPAASCLSAIIIINLVLCLLITVYRRRKEKRRGVCLSVKQTDTEVSEVQVQVTAKGRVLIPDAPKFCESCEKRLLLADSQAVHSNGRQSGTAALPYASHS</sequence>
<gene>
    <name evidence="5" type="ORF">CHARACLAT_009288</name>
</gene>
<keyword evidence="6" id="KW-1185">Reference proteome</keyword>
<keyword evidence="2" id="KW-1133">Transmembrane helix</keyword>
<dbReference type="EMBL" id="JAHUTJ010033352">
    <property type="protein sequence ID" value="MED6277052.1"/>
    <property type="molecule type" value="Genomic_DNA"/>
</dbReference>
<feature type="transmembrane region" description="Helical" evidence="2">
    <location>
        <begin position="461"/>
        <end position="489"/>
    </location>
</feature>
<keyword evidence="2" id="KW-0812">Transmembrane</keyword>
<evidence type="ECO:0000313" key="6">
    <source>
        <dbReference type="Proteomes" id="UP001352852"/>
    </source>
</evidence>
<name>A0ABU7DPP1_9TELE</name>
<evidence type="ECO:0000256" key="1">
    <source>
        <dbReference type="ARBA" id="ARBA00022729"/>
    </source>
</evidence>
<keyword evidence="2" id="KW-0472">Membrane</keyword>
<feature type="domain" description="Interleukin-17 receptor C/E N-terminal" evidence="4">
    <location>
        <begin position="166"/>
        <end position="363"/>
    </location>
</feature>
<evidence type="ECO:0000256" key="2">
    <source>
        <dbReference type="SAM" id="Phobius"/>
    </source>
</evidence>
<dbReference type="PANTHER" id="PTHR15583:SF10">
    <property type="entry name" value="INTERLEUKIN-17 RECEPTOR E-LIKE-RELATED"/>
    <property type="match status" value="1"/>
</dbReference>
<dbReference type="Pfam" id="PF15037">
    <property type="entry name" value="IL17_R_N"/>
    <property type="match status" value="1"/>
</dbReference>
<protein>
    <recommendedName>
        <fullName evidence="4">Interleukin-17 receptor C/E N-terminal domain-containing protein</fullName>
    </recommendedName>
</protein>
<dbReference type="InterPro" id="IPR027841">
    <property type="entry name" value="IL-17_rcpt_C/E_N"/>
</dbReference>
<comment type="caution">
    <text evidence="5">The sequence shown here is derived from an EMBL/GenBank/DDBJ whole genome shotgun (WGS) entry which is preliminary data.</text>
</comment>
<feature type="signal peptide" evidence="3">
    <location>
        <begin position="1"/>
        <end position="19"/>
    </location>
</feature>
<evidence type="ECO:0000256" key="3">
    <source>
        <dbReference type="SAM" id="SignalP"/>
    </source>
</evidence>
<accession>A0ABU7DPP1</accession>
<proteinExistence type="predicted"/>
<feature type="chain" id="PRO_5046041169" description="Interleukin-17 receptor C/E N-terminal domain-containing protein" evidence="3">
    <location>
        <begin position="20"/>
        <end position="565"/>
    </location>
</feature>
<evidence type="ECO:0000259" key="4">
    <source>
        <dbReference type="Pfam" id="PF15037"/>
    </source>
</evidence>
<evidence type="ECO:0000313" key="5">
    <source>
        <dbReference type="EMBL" id="MED6277052.1"/>
    </source>
</evidence>